<accession>A0ABP9I6H5</accession>
<dbReference type="InterPro" id="IPR027417">
    <property type="entry name" value="P-loop_NTPase"/>
</dbReference>
<evidence type="ECO:0000259" key="2">
    <source>
        <dbReference type="Pfam" id="PF13191"/>
    </source>
</evidence>
<dbReference type="GO" id="GO:0005524">
    <property type="term" value="F:ATP binding"/>
    <property type="evidence" value="ECO:0007669"/>
    <property type="project" value="UniProtKB-KW"/>
</dbReference>
<dbReference type="EMBL" id="BAABIL010000473">
    <property type="protein sequence ID" value="GAA4989044.1"/>
    <property type="molecule type" value="Genomic_DNA"/>
</dbReference>
<sequence length="394" mass="42552">MDAARNPYTPGAGKAPPALVGRGRELEEGRVVVARTARGASADAPIFYGLRGVGKTVLLKALQNQAAAANWMTVEIEGKQESTEQHLSRRRLARGLVGAARSAVPRRQRMSDAWKRALGTIGSFSIAAGVTGVELSIDVQAGSGRGDSGDPTVDLEELVHDLVPALAESGIGLGIFVDEIQDLDPAMLSALVSVQHRAHQNSWPFHLYGAGLPNVPARLAEVRSYSERFHFVQIGALSPADARAALAEPAEAEGVTYQDAALDRLVDVSGGYPYFVQVFGDQAWRAAPGHAVITRQDADIAVAQGTAVLDESLFHSRWNRATPAQKKLMRAMAEDPVQSQISDLVARLGKRKPSDLSVARDELIKKGLIFAPERGYLRFTVPHMDDYLRRQVEE</sequence>
<proteinExistence type="predicted"/>
<organism evidence="3 4">
    <name type="scientific">Kineococcus glutinatus</name>
    <dbReference type="NCBI Taxonomy" id="1070872"/>
    <lineage>
        <taxon>Bacteria</taxon>
        <taxon>Bacillati</taxon>
        <taxon>Actinomycetota</taxon>
        <taxon>Actinomycetes</taxon>
        <taxon>Kineosporiales</taxon>
        <taxon>Kineosporiaceae</taxon>
        <taxon>Kineococcus</taxon>
    </lineage>
</organism>
<evidence type="ECO:0000313" key="4">
    <source>
        <dbReference type="Proteomes" id="UP001501195"/>
    </source>
</evidence>
<keyword evidence="3" id="KW-0547">Nucleotide-binding</keyword>
<dbReference type="Pfam" id="PF13191">
    <property type="entry name" value="AAA_16"/>
    <property type="match status" value="1"/>
</dbReference>
<gene>
    <name evidence="3" type="ORF">GCM10023225_28130</name>
</gene>
<evidence type="ECO:0000313" key="3">
    <source>
        <dbReference type="EMBL" id="GAA4989044.1"/>
    </source>
</evidence>
<reference evidence="4" key="1">
    <citation type="journal article" date="2019" name="Int. J. Syst. Evol. Microbiol.">
        <title>The Global Catalogue of Microorganisms (GCM) 10K type strain sequencing project: providing services to taxonomists for standard genome sequencing and annotation.</title>
        <authorList>
            <consortium name="The Broad Institute Genomics Platform"/>
            <consortium name="The Broad Institute Genome Sequencing Center for Infectious Disease"/>
            <person name="Wu L."/>
            <person name="Ma J."/>
        </authorList>
    </citation>
    <scope>NUCLEOTIDE SEQUENCE [LARGE SCALE GENOMIC DNA]</scope>
    <source>
        <strain evidence="4">JCM 18126</strain>
    </source>
</reference>
<feature type="region of interest" description="Disordered" evidence="1">
    <location>
        <begin position="1"/>
        <end position="21"/>
    </location>
</feature>
<protein>
    <submittedName>
        <fullName evidence="3">ATP-binding protein</fullName>
    </submittedName>
</protein>
<feature type="domain" description="Orc1-like AAA ATPase" evidence="2">
    <location>
        <begin position="19"/>
        <end position="197"/>
    </location>
</feature>
<dbReference type="PANTHER" id="PTHR34301:SF8">
    <property type="entry name" value="ATPASE DOMAIN-CONTAINING PROTEIN"/>
    <property type="match status" value="1"/>
</dbReference>
<dbReference type="SUPFAM" id="SSF52540">
    <property type="entry name" value="P-loop containing nucleoside triphosphate hydrolases"/>
    <property type="match status" value="1"/>
</dbReference>
<dbReference type="Gene3D" id="3.40.50.300">
    <property type="entry name" value="P-loop containing nucleotide triphosphate hydrolases"/>
    <property type="match status" value="1"/>
</dbReference>
<name>A0ABP9I6H5_9ACTN</name>
<dbReference type="Proteomes" id="UP001501195">
    <property type="component" value="Unassembled WGS sequence"/>
</dbReference>
<keyword evidence="4" id="KW-1185">Reference proteome</keyword>
<keyword evidence="3" id="KW-0067">ATP-binding</keyword>
<evidence type="ECO:0000256" key="1">
    <source>
        <dbReference type="SAM" id="MobiDB-lite"/>
    </source>
</evidence>
<dbReference type="InterPro" id="IPR041664">
    <property type="entry name" value="AAA_16"/>
</dbReference>
<dbReference type="RefSeq" id="WP_345713286.1">
    <property type="nucleotide sequence ID" value="NZ_BAABIL010000473.1"/>
</dbReference>
<comment type="caution">
    <text evidence="3">The sequence shown here is derived from an EMBL/GenBank/DDBJ whole genome shotgun (WGS) entry which is preliminary data.</text>
</comment>
<dbReference type="PANTHER" id="PTHR34301">
    <property type="entry name" value="DNA-BINDING PROTEIN-RELATED"/>
    <property type="match status" value="1"/>
</dbReference>